<organism evidence="2 3">
    <name type="scientific">Coemansia guatemalensis</name>
    <dbReference type="NCBI Taxonomy" id="2761395"/>
    <lineage>
        <taxon>Eukaryota</taxon>
        <taxon>Fungi</taxon>
        <taxon>Fungi incertae sedis</taxon>
        <taxon>Zoopagomycota</taxon>
        <taxon>Kickxellomycotina</taxon>
        <taxon>Kickxellomycetes</taxon>
        <taxon>Kickxellales</taxon>
        <taxon>Kickxellaceae</taxon>
        <taxon>Coemansia</taxon>
    </lineage>
</organism>
<dbReference type="Proteomes" id="UP001140094">
    <property type="component" value="Unassembled WGS sequence"/>
</dbReference>
<proteinExistence type="predicted"/>
<sequence length="441" mass="45630">QSLLNPCSCNEQDFCTCCEPRFSEYLKRKYPSTVVELEARSLGETLKRPRSTAAVAAESASGSSDTANECPTGPDAPCCKKANNGSSSAGSSGDSSTQYQPAVTVPQHGQCNGHKATQVDDKTWRPIQPMPQNADGRLLQNNSQMQSPLPLAQQPAEGERPNCACGCDCSQKLDMLIRAIETRIGQQQQASAAAATTANQQIPGSEPQWVQDFLSPLASERTTLESMRPLLPAISATRSTGVPGGGSGGDVSSAPSSAVRPGFELAAMQMSRSRSRSSSSASLSSTNSAVRIMTLGSRGSSPGGAQRRQGASEASDHMPGAFATGVVPPITGAPQCSSLTSECPASRDVLPQQVLPATSCCGGGPLSSSTSSGERTACCASGSSSTCACCRRSEWKPGDPSMPDVDADGALACNCGCHKPLAECTDCMEDECEELLLGSSI</sequence>
<dbReference type="AlphaFoldDB" id="A0A9W8I030"/>
<dbReference type="OrthoDB" id="5600085at2759"/>
<gene>
    <name evidence="2" type="ORF">H4R20_002400</name>
</gene>
<accession>A0A9W8I030</accession>
<evidence type="ECO:0000313" key="3">
    <source>
        <dbReference type="Proteomes" id="UP001140094"/>
    </source>
</evidence>
<feature type="compositionally biased region" description="Low complexity" evidence="1">
    <location>
        <begin position="51"/>
        <end position="64"/>
    </location>
</feature>
<reference evidence="2" key="1">
    <citation type="submission" date="2022-07" db="EMBL/GenBank/DDBJ databases">
        <title>Phylogenomic reconstructions and comparative analyses of Kickxellomycotina fungi.</title>
        <authorList>
            <person name="Reynolds N.K."/>
            <person name="Stajich J.E."/>
            <person name="Barry K."/>
            <person name="Grigoriev I.V."/>
            <person name="Crous P."/>
            <person name="Smith M.E."/>
        </authorList>
    </citation>
    <scope>NUCLEOTIDE SEQUENCE</scope>
    <source>
        <strain evidence="2">NRRL 1565</strain>
    </source>
</reference>
<feature type="non-terminal residue" evidence="2">
    <location>
        <position position="1"/>
    </location>
</feature>
<keyword evidence="3" id="KW-1185">Reference proteome</keyword>
<comment type="caution">
    <text evidence="2">The sequence shown here is derived from an EMBL/GenBank/DDBJ whole genome shotgun (WGS) entry which is preliminary data.</text>
</comment>
<protein>
    <submittedName>
        <fullName evidence="2">Uncharacterized protein</fullName>
    </submittedName>
</protein>
<name>A0A9W8I030_9FUNG</name>
<dbReference type="EMBL" id="JANBUO010000371">
    <property type="protein sequence ID" value="KAJ2804703.1"/>
    <property type="molecule type" value="Genomic_DNA"/>
</dbReference>
<feature type="region of interest" description="Disordered" evidence="1">
    <location>
        <begin position="236"/>
        <end position="257"/>
    </location>
</feature>
<feature type="compositionally biased region" description="Low complexity" evidence="1">
    <location>
        <begin position="85"/>
        <end position="96"/>
    </location>
</feature>
<feature type="region of interest" description="Disordered" evidence="1">
    <location>
        <begin position="268"/>
        <end position="287"/>
    </location>
</feature>
<feature type="region of interest" description="Disordered" evidence="1">
    <location>
        <begin position="294"/>
        <end position="326"/>
    </location>
</feature>
<feature type="region of interest" description="Disordered" evidence="1">
    <location>
        <begin position="46"/>
        <end position="138"/>
    </location>
</feature>
<evidence type="ECO:0000313" key="2">
    <source>
        <dbReference type="EMBL" id="KAJ2804703.1"/>
    </source>
</evidence>
<evidence type="ECO:0000256" key="1">
    <source>
        <dbReference type="SAM" id="MobiDB-lite"/>
    </source>
</evidence>
<feature type="compositionally biased region" description="Low complexity" evidence="1">
    <location>
        <begin position="276"/>
        <end position="285"/>
    </location>
</feature>